<proteinExistence type="predicted"/>
<evidence type="ECO:0000313" key="1">
    <source>
        <dbReference type="EMBL" id="KDC52868.1"/>
    </source>
</evidence>
<comment type="caution">
    <text evidence="1">The sequence shown here is derived from an EMBL/GenBank/DDBJ whole genome shotgun (WGS) entry which is preliminary data.</text>
</comment>
<accession>A0ABD3YCS3</accession>
<sequence length="60" mass="7066">MVKLKERLVLDPKVVLLVSRFIFGNKFMTIFNAQYVILFCTLKLTIEIWVNCNFMSAYSD</sequence>
<protein>
    <submittedName>
        <fullName evidence="1">Uncharacterized protein</fullName>
    </submittedName>
</protein>
<evidence type="ECO:0000313" key="2">
    <source>
        <dbReference type="Proteomes" id="UP000027154"/>
    </source>
</evidence>
<name>A0ABD3YCS3_9GAMM</name>
<gene>
    <name evidence="1" type="ORF">DC53_02780</name>
</gene>
<reference evidence="1 2" key="1">
    <citation type="submission" date="2014-04" db="EMBL/GenBank/DDBJ databases">
        <title>Pseudoalteromonas galatheae sp. nov., isolated from a deep-sea polychaete near Canal Concepcion, Chile.</title>
        <authorList>
            <person name="Machado H.R."/>
            <person name="Gram L."/>
            <person name="Vynne N.G."/>
        </authorList>
    </citation>
    <scope>NUCLEOTIDE SEQUENCE [LARGE SCALE GENOMIC DNA]</scope>
    <source>
        <strain evidence="1 2">KMM216</strain>
    </source>
</reference>
<dbReference type="EMBL" id="JJNZ01000008">
    <property type="protein sequence ID" value="KDC52868.1"/>
    <property type="molecule type" value="Genomic_DNA"/>
</dbReference>
<dbReference type="AlphaFoldDB" id="A0ABD3YCS3"/>
<dbReference type="Proteomes" id="UP000027154">
    <property type="component" value="Unassembled WGS sequence"/>
</dbReference>
<organism evidence="1 2">
    <name type="scientific">Pseudoalteromonas fuliginea</name>
    <dbReference type="NCBI Taxonomy" id="1872678"/>
    <lineage>
        <taxon>Bacteria</taxon>
        <taxon>Pseudomonadati</taxon>
        <taxon>Pseudomonadota</taxon>
        <taxon>Gammaproteobacteria</taxon>
        <taxon>Alteromonadales</taxon>
        <taxon>Pseudoalteromonadaceae</taxon>
        <taxon>Pseudoalteromonas</taxon>
    </lineage>
</organism>